<dbReference type="Pfam" id="PF12833">
    <property type="entry name" value="HTH_18"/>
    <property type="match status" value="1"/>
</dbReference>
<dbReference type="SMART" id="SM00342">
    <property type="entry name" value="HTH_ARAC"/>
    <property type="match status" value="1"/>
</dbReference>
<dbReference type="AlphaFoldDB" id="A0A559JT32"/>
<proteinExistence type="predicted"/>
<name>A0A559JT32_9BACL</name>
<keyword evidence="2" id="KW-0238">DNA-binding</keyword>
<dbReference type="GO" id="GO:0003700">
    <property type="term" value="F:DNA-binding transcription factor activity"/>
    <property type="evidence" value="ECO:0007669"/>
    <property type="project" value="InterPro"/>
</dbReference>
<sequence length="310" mass="35787">MKATRSFSHYSEAEVLPDGEFVTVKDVYEHHWLQEHSHDFPEIILVLNGKGTQYVNGASFAAQENDFYMIPVGTTHVFRPALNGSAPSKLLVRDIIFRAEWLKDLTRFVPDEAVRRMIAWLLRWPEAIQTTGPDWIHIIDKHAILRQQTDLLKSLSTENTAISRTRLAAVILELFSNLCLATEQGQIHQAEWPPLELTSQVKDRIIQAIQSKSLSEVSLAAVAADLHWSPRHLSRMFPKHFGMPFKNYLRQRRLEECRRLLHSTALTVKEIMRQVGLKDSDHFYKQFKLQTGLTPGQYRAQKRINVEEQV</sequence>
<dbReference type="InterPro" id="IPR014710">
    <property type="entry name" value="RmlC-like_jellyroll"/>
</dbReference>
<dbReference type="SUPFAM" id="SSF51182">
    <property type="entry name" value="RmlC-like cupins"/>
    <property type="match status" value="1"/>
</dbReference>
<evidence type="ECO:0000256" key="3">
    <source>
        <dbReference type="ARBA" id="ARBA00023163"/>
    </source>
</evidence>
<dbReference type="PANTHER" id="PTHR43280:SF2">
    <property type="entry name" value="HTH-TYPE TRANSCRIPTIONAL REGULATOR EXSA"/>
    <property type="match status" value="1"/>
</dbReference>
<dbReference type="Pfam" id="PF02311">
    <property type="entry name" value="AraC_binding"/>
    <property type="match status" value="1"/>
</dbReference>
<dbReference type="InterPro" id="IPR003313">
    <property type="entry name" value="AraC-bd"/>
</dbReference>
<keyword evidence="6" id="KW-1185">Reference proteome</keyword>
<evidence type="ECO:0000256" key="1">
    <source>
        <dbReference type="ARBA" id="ARBA00023015"/>
    </source>
</evidence>
<dbReference type="InterPro" id="IPR011051">
    <property type="entry name" value="RmlC_Cupin_sf"/>
</dbReference>
<reference evidence="5 6" key="1">
    <citation type="submission" date="2019-07" db="EMBL/GenBank/DDBJ databases">
        <authorList>
            <person name="Kim J."/>
        </authorList>
    </citation>
    <scope>NUCLEOTIDE SEQUENCE [LARGE SCALE GENOMIC DNA]</scope>
    <source>
        <strain evidence="5 6">G13</strain>
    </source>
</reference>
<dbReference type="InterPro" id="IPR009057">
    <property type="entry name" value="Homeodomain-like_sf"/>
</dbReference>
<dbReference type="GO" id="GO:0043565">
    <property type="term" value="F:sequence-specific DNA binding"/>
    <property type="evidence" value="ECO:0007669"/>
    <property type="project" value="InterPro"/>
</dbReference>
<evidence type="ECO:0000256" key="2">
    <source>
        <dbReference type="ARBA" id="ARBA00023125"/>
    </source>
</evidence>
<protein>
    <submittedName>
        <fullName evidence="5">Helix-turn-helix domain-containing protein</fullName>
    </submittedName>
</protein>
<dbReference type="Gene3D" id="1.10.10.60">
    <property type="entry name" value="Homeodomain-like"/>
    <property type="match status" value="2"/>
</dbReference>
<dbReference type="EMBL" id="VNJJ01000002">
    <property type="protein sequence ID" value="TVY03031.1"/>
    <property type="molecule type" value="Genomic_DNA"/>
</dbReference>
<comment type="caution">
    <text evidence="5">The sequence shown here is derived from an EMBL/GenBank/DDBJ whole genome shotgun (WGS) entry which is preliminary data.</text>
</comment>
<dbReference type="PANTHER" id="PTHR43280">
    <property type="entry name" value="ARAC-FAMILY TRANSCRIPTIONAL REGULATOR"/>
    <property type="match status" value="1"/>
</dbReference>
<gene>
    <name evidence="5" type="ORF">FPZ45_03835</name>
</gene>
<dbReference type="PROSITE" id="PS01124">
    <property type="entry name" value="HTH_ARAC_FAMILY_2"/>
    <property type="match status" value="1"/>
</dbReference>
<dbReference type="RefSeq" id="WP_144698623.1">
    <property type="nucleotide sequence ID" value="NZ_VNJJ01000002.1"/>
</dbReference>
<evidence type="ECO:0000313" key="5">
    <source>
        <dbReference type="EMBL" id="TVY03031.1"/>
    </source>
</evidence>
<keyword evidence="1" id="KW-0805">Transcription regulation</keyword>
<dbReference type="Gene3D" id="2.60.120.10">
    <property type="entry name" value="Jelly Rolls"/>
    <property type="match status" value="1"/>
</dbReference>
<dbReference type="Proteomes" id="UP000316330">
    <property type="component" value="Unassembled WGS sequence"/>
</dbReference>
<dbReference type="InterPro" id="IPR018060">
    <property type="entry name" value="HTH_AraC"/>
</dbReference>
<evidence type="ECO:0000259" key="4">
    <source>
        <dbReference type="PROSITE" id="PS01124"/>
    </source>
</evidence>
<dbReference type="SUPFAM" id="SSF46689">
    <property type="entry name" value="Homeodomain-like"/>
    <property type="match status" value="2"/>
</dbReference>
<dbReference type="OrthoDB" id="2547276at2"/>
<evidence type="ECO:0000313" key="6">
    <source>
        <dbReference type="Proteomes" id="UP000316330"/>
    </source>
</evidence>
<accession>A0A559JT32</accession>
<organism evidence="5 6">
    <name type="scientific">Cohnella terricola</name>
    <dbReference type="NCBI Taxonomy" id="1289167"/>
    <lineage>
        <taxon>Bacteria</taxon>
        <taxon>Bacillati</taxon>
        <taxon>Bacillota</taxon>
        <taxon>Bacilli</taxon>
        <taxon>Bacillales</taxon>
        <taxon>Paenibacillaceae</taxon>
        <taxon>Cohnella</taxon>
    </lineage>
</organism>
<keyword evidence="3" id="KW-0804">Transcription</keyword>
<feature type="domain" description="HTH araC/xylS-type" evidence="4">
    <location>
        <begin position="203"/>
        <end position="301"/>
    </location>
</feature>